<evidence type="ECO:0000313" key="1">
    <source>
        <dbReference type="EMBL" id="KAJ8127244.1"/>
    </source>
</evidence>
<keyword evidence="2" id="KW-1185">Reference proteome</keyword>
<organism evidence="1 2">
    <name type="scientific">Lasiodiplodia mahajangana</name>
    <dbReference type="NCBI Taxonomy" id="1108764"/>
    <lineage>
        <taxon>Eukaryota</taxon>
        <taxon>Fungi</taxon>
        <taxon>Dikarya</taxon>
        <taxon>Ascomycota</taxon>
        <taxon>Pezizomycotina</taxon>
        <taxon>Dothideomycetes</taxon>
        <taxon>Dothideomycetes incertae sedis</taxon>
        <taxon>Botryosphaeriales</taxon>
        <taxon>Botryosphaeriaceae</taxon>
        <taxon>Lasiodiplodia</taxon>
    </lineage>
</organism>
<comment type="caution">
    <text evidence="1">The sequence shown here is derived from an EMBL/GenBank/DDBJ whole genome shotgun (WGS) entry which is preliminary data.</text>
</comment>
<protein>
    <submittedName>
        <fullName evidence="1">Uncharacterized protein</fullName>
    </submittedName>
</protein>
<dbReference type="EMBL" id="JAPUUL010001500">
    <property type="protein sequence ID" value="KAJ8127244.1"/>
    <property type="molecule type" value="Genomic_DNA"/>
</dbReference>
<evidence type="ECO:0000313" key="2">
    <source>
        <dbReference type="Proteomes" id="UP001153332"/>
    </source>
</evidence>
<dbReference type="Proteomes" id="UP001153332">
    <property type="component" value="Unassembled WGS sequence"/>
</dbReference>
<gene>
    <name evidence="1" type="ORF">O1611_g6395</name>
</gene>
<sequence>MFRWYKKASICYAYLEDVKYGYRDRNGGLFHLLCQDSRWFTRGWTLQELIAPEDVKFYGEDWGYLGSKAHDEDVRIALADITGIDIRVLEGTLQPSEIGVAARMKWASQRKTTRLEDMAYCLMGLFDVNMPLLYGEGTKAFIRLQDEILKSSYDPSIFTWSAPEGSSNEVLSGLLAETPHHFTYAENYRPMPPLTSQGSTTWSTTNQGLRLSLFLLPSRDSTGNKIADEYDAILECSMRRGDEAYMSPAIRMKRLYGDQFARIEPQVVTRVLTPAFDPSYEMGSYEIVFVKQKPVYAIPEFMVSFSNILSSSRPQGPDLACYITKVWPERYWDEDAAILRPMRPVSDQIIGLFRFYAPTVMAMLDFAVGFKRRPGGTWVTWHLQRPSMGEPLDRAAESVTAYRDASNQYLQKLYKSIEWLKNPWREEGQNGKIRVRIEEMRVHGRLYHFIKASPAFELHGFSTLKPPNSPDSSIQADAVSQSPLRYSFVFGSAGHTNPAPPAKPSTEDEAIQTHVPTAIEELLEDPTTQNYIDRCLEFVHLISASKERSKIRTAWAHYPTAHLKRLLVHGVGEISTKLLRACKDGRNEEVSELIPYDLECASWINGFRPIHWAAVGGHIEVIHTLLENGADLHSRTFKGWSAIHLAAFFGRFMTMKWLLEYAIEKYGSSYEDQALLDDRSNPLQENPLHLAVSHVSRAKGDELLALTEILKILHNSAFWISPNYVNETPLHRLAASGPIRPSPVNTPIVEELLSYEQRFPVAGKCLDGLGRTILWHAACAGSASEVEYLAEEIISPSTGDKNGMAPLHAACRLGHTEVTKALLEAGANPDATTKTPGLTAAHFAALFDHPGCLRELIIHGADIHKPTDDAEISFQPIHLAAANGNSESLSIILSAGGDMDSKCTHYVSIPGSSLKGAGRRYELVKWSGTARDLPPL</sequence>
<reference evidence="1" key="1">
    <citation type="submission" date="2022-12" db="EMBL/GenBank/DDBJ databases">
        <title>Genome Sequence of Lasiodiplodia mahajangana.</title>
        <authorList>
            <person name="Buettner E."/>
        </authorList>
    </citation>
    <scope>NUCLEOTIDE SEQUENCE</scope>
    <source>
        <strain evidence="1">VT137</strain>
    </source>
</reference>
<proteinExistence type="predicted"/>
<accession>A0ACC2JIP6</accession>
<name>A0ACC2JIP6_9PEZI</name>